<sequence length="358" mass="42062">MVERKKELCILHIGMPKTGSSTIQENLFQGVKDERVSYTDLSIANQSGPLYGLFKKNPENYHFFKNKKFTENDIKEFRKKTKKQLKNNFIDFSTDINILSGEDLYHSSHDEIKQMKNFLKKFFHKTLVIVYVRPVYSFCNSAFQQLVKNHELNSFDFKKIYHKYKNLENYDKAYGKKNVSVVPFVPKKFLKNDLLFDFCSHVGIEKQFAAIKTTNESLSKEAVAVLFTFNFHKNAKTDFGHRNILIQHKVTEILKNFGNEKFQFSGKLIQSIIDKHFKEDYAWLLNRIPDEYSEDFLFDSNKKGVETENELMEYATNFIDELTTLIDQQLIDFPLEKTPQTVAKLVNILRTQIAKEMD</sequence>
<evidence type="ECO:0000313" key="2">
    <source>
        <dbReference type="Proteomes" id="UP000593719"/>
    </source>
</evidence>
<evidence type="ECO:0008006" key="3">
    <source>
        <dbReference type="Google" id="ProtNLM"/>
    </source>
</evidence>
<dbReference type="EMBL" id="CP041235">
    <property type="protein sequence ID" value="QOP42661.1"/>
    <property type="molecule type" value="Genomic_DNA"/>
</dbReference>
<dbReference type="KEGG" id="ssei:FJR45_01320"/>
<keyword evidence="2" id="KW-1185">Reference proteome</keyword>
<gene>
    <name evidence="1" type="ORF">FJR45_01320</name>
</gene>
<dbReference type="SUPFAM" id="SSF52540">
    <property type="entry name" value="P-loop containing nucleoside triphosphate hydrolases"/>
    <property type="match status" value="1"/>
</dbReference>
<protein>
    <recommendedName>
        <fullName evidence="3">Sulfotransferase family protein</fullName>
    </recommendedName>
</protein>
<dbReference type="InterPro" id="IPR027417">
    <property type="entry name" value="P-loop_NTPase"/>
</dbReference>
<proteinExistence type="predicted"/>
<dbReference type="RefSeq" id="WP_193151018.1">
    <property type="nucleotide sequence ID" value="NZ_CP041235.1"/>
</dbReference>
<dbReference type="AlphaFoldDB" id="A0A7M1AYY9"/>
<dbReference type="Gene3D" id="3.40.50.300">
    <property type="entry name" value="P-loop containing nucleotide triphosphate hydrolases"/>
    <property type="match status" value="1"/>
</dbReference>
<dbReference type="Proteomes" id="UP000593719">
    <property type="component" value="Chromosome"/>
</dbReference>
<evidence type="ECO:0000313" key="1">
    <source>
        <dbReference type="EMBL" id="QOP42661.1"/>
    </source>
</evidence>
<name>A0A7M1AYY9_9BACT</name>
<organism evidence="1 2">
    <name type="scientific">Sulfurimonas sediminis</name>
    <dbReference type="NCBI Taxonomy" id="2590020"/>
    <lineage>
        <taxon>Bacteria</taxon>
        <taxon>Pseudomonadati</taxon>
        <taxon>Campylobacterota</taxon>
        <taxon>Epsilonproteobacteria</taxon>
        <taxon>Campylobacterales</taxon>
        <taxon>Sulfurimonadaceae</taxon>
        <taxon>Sulfurimonas</taxon>
    </lineage>
</organism>
<accession>A0A7M1AYY9</accession>
<reference evidence="1 2" key="1">
    <citation type="submission" date="2019-06" db="EMBL/GenBank/DDBJ databases">
        <title>Sulfurimonas gotlandica sp. nov., a chemoautotrophic and psychrotolerant epsilonproteobacterium isolated from a pelagic redoxcline, and an emended description of the genus Sulfurimonas.</title>
        <authorList>
            <person name="Wang S."/>
            <person name="Jiang L."/>
            <person name="Shao Z."/>
        </authorList>
    </citation>
    <scope>NUCLEOTIDE SEQUENCE [LARGE SCALE GENOMIC DNA]</scope>
    <source>
        <strain evidence="1 2">S2-6</strain>
    </source>
</reference>